<dbReference type="Proteomes" id="UP000054624">
    <property type="component" value="Unassembled WGS sequence"/>
</dbReference>
<dbReference type="EMBL" id="FCOI02000038">
    <property type="protein sequence ID" value="SAK92351.1"/>
    <property type="molecule type" value="Genomic_DNA"/>
</dbReference>
<name>A0A158DCV6_9BURK</name>
<accession>A0A158DCV6</accession>
<evidence type="ECO:0000313" key="1">
    <source>
        <dbReference type="EMBL" id="SAK92351.1"/>
    </source>
</evidence>
<organism evidence="1 2">
    <name type="scientific">Caballeronia temeraria</name>
    <dbReference type="NCBI Taxonomy" id="1777137"/>
    <lineage>
        <taxon>Bacteria</taxon>
        <taxon>Pseudomonadati</taxon>
        <taxon>Pseudomonadota</taxon>
        <taxon>Betaproteobacteria</taxon>
        <taxon>Burkholderiales</taxon>
        <taxon>Burkholderiaceae</taxon>
        <taxon>Caballeronia</taxon>
    </lineage>
</organism>
<dbReference type="AlphaFoldDB" id="A0A158DCV6"/>
<keyword evidence="2" id="KW-1185">Reference proteome</keyword>
<gene>
    <name evidence="1" type="ORF">AWB76_06804</name>
</gene>
<sequence>MSRLVKAGPRHARELVELNCTTAPYRAAVENNSEGWNSREFVARFLALPHLGERKRGRHGVVGLNVPTRLTSNEQYDR</sequence>
<protein>
    <submittedName>
        <fullName evidence="1">Uncharacterized protein</fullName>
    </submittedName>
</protein>
<reference evidence="2" key="1">
    <citation type="submission" date="2016-01" db="EMBL/GenBank/DDBJ databases">
        <authorList>
            <person name="Peeters Charlotte."/>
        </authorList>
    </citation>
    <scope>NUCLEOTIDE SEQUENCE [LARGE SCALE GENOMIC DNA]</scope>
</reference>
<evidence type="ECO:0000313" key="2">
    <source>
        <dbReference type="Proteomes" id="UP000054624"/>
    </source>
</evidence>
<proteinExistence type="predicted"/>